<dbReference type="GO" id="GO:0003899">
    <property type="term" value="F:DNA-directed RNA polymerase activity"/>
    <property type="evidence" value="ECO:0007669"/>
    <property type="project" value="UniProtKB-EC"/>
</dbReference>
<dbReference type="GO" id="GO:0000428">
    <property type="term" value="C:DNA-directed RNA polymerase complex"/>
    <property type="evidence" value="ECO:0007669"/>
    <property type="project" value="UniProtKB-KW"/>
</dbReference>
<dbReference type="Gene3D" id="2.40.270.10">
    <property type="entry name" value="DNA-directed RNA polymerase, subunit 2, domain 6"/>
    <property type="match status" value="1"/>
</dbReference>
<comment type="similarity">
    <text evidence="1">Belongs to the RNA polymerase beta chain family.</text>
</comment>
<dbReference type="GO" id="GO:0006351">
    <property type="term" value="P:DNA-templated transcription"/>
    <property type="evidence" value="ECO:0007669"/>
    <property type="project" value="InterPro"/>
</dbReference>
<dbReference type="GO" id="GO:0032549">
    <property type="term" value="F:ribonucleoside binding"/>
    <property type="evidence" value="ECO:0007669"/>
    <property type="project" value="InterPro"/>
</dbReference>
<keyword evidence="5" id="KW-0548">Nucleotidyltransferase</keyword>
<dbReference type="InterPro" id="IPR007641">
    <property type="entry name" value="RNA_pol_Rpb2_7"/>
</dbReference>
<evidence type="ECO:0000256" key="6">
    <source>
        <dbReference type="ARBA" id="ARBA00023163"/>
    </source>
</evidence>
<evidence type="ECO:0000256" key="4">
    <source>
        <dbReference type="ARBA" id="ARBA00022679"/>
    </source>
</evidence>
<evidence type="ECO:0000256" key="2">
    <source>
        <dbReference type="ARBA" id="ARBA00012418"/>
    </source>
</evidence>
<dbReference type="Pfam" id="PF00562">
    <property type="entry name" value="RNA_pol_Rpb2_6"/>
    <property type="match status" value="1"/>
</dbReference>
<evidence type="ECO:0000313" key="9">
    <source>
        <dbReference type="EMBL" id="CAI5439933.1"/>
    </source>
</evidence>
<keyword evidence="3" id="KW-0240">DNA-directed RNA polymerase</keyword>
<organism evidence="9 10">
    <name type="scientific">Caenorhabditis angaria</name>
    <dbReference type="NCBI Taxonomy" id="860376"/>
    <lineage>
        <taxon>Eukaryota</taxon>
        <taxon>Metazoa</taxon>
        <taxon>Ecdysozoa</taxon>
        <taxon>Nematoda</taxon>
        <taxon>Chromadorea</taxon>
        <taxon>Rhabditida</taxon>
        <taxon>Rhabditina</taxon>
        <taxon>Rhabditomorpha</taxon>
        <taxon>Rhabditoidea</taxon>
        <taxon>Rhabditidae</taxon>
        <taxon>Peloderinae</taxon>
        <taxon>Caenorhabditis</taxon>
    </lineage>
</organism>
<evidence type="ECO:0000313" key="10">
    <source>
        <dbReference type="Proteomes" id="UP001152747"/>
    </source>
</evidence>
<dbReference type="OrthoDB" id="10248617at2759"/>
<comment type="caution">
    <text evidence="9">The sequence shown here is derived from an EMBL/GenBank/DDBJ whole genome shotgun (WGS) entry which is preliminary data.</text>
</comment>
<dbReference type="SUPFAM" id="SSF64484">
    <property type="entry name" value="beta and beta-prime subunits of DNA dependent RNA-polymerase"/>
    <property type="match status" value="1"/>
</dbReference>
<dbReference type="InterPro" id="IPR007120">
    <property type="entry name" value="DNA-dir_RNAP_su2_dom"/>
</dbReference>
<dbReference type="Pfam" id="PF04560">
    <property type="entry name" value="RNA_pol_Rpb2_7"/>
    <property type="match status" value="1"/>
</dbReference>
<evidence type="ECO:0000259" key="7">
    <source>
        <dbReference type="Pfam" id="PF00562"/>
    </source>
</evidence>
<dbReference type="EMBL" id="CANHGI010000001">
    <property type="protein sequence ID" value="CAI5439933.1"/>
    <property type="molecule type" value="Genomic_DNA"/>
</dbReference>
<keyword evidence="4" id="KW-0808">Transferase</keyword>
<dbReference type="PANTHER" id="PTHR20856">
    <property type="entry name" value="DNA-DIRECTED RNA POLYMERASE I SUBUNIT 2"/>
    <property type="match status" value="1"/>
</dbReference>
<evidence type="ECO:0000256" key="5">
    <source>
        <dbReference type="ARBA" id="ARBA00022695"/>
    </source>
</evidence>
<evidence type="ECO:0000256" key="1">
    <source>
        <dbReference type="ARBA" id="ARBA00006835"/>
    </source>
</evidence>
<dbReference type="Gene3D" id="3.90.1800.10">
    <property type="entry name" value="RNA polymerase alpha subunit dimerisation domain"/>
    <property type="match status" value="1"/>
</dbReference>
<dbReference type="InterPro" id="IPR037033">
    <property type="entry name" value="DNA-dir_RNAP_su2_hyb_sf"/>
</dbReference>
<name>A0A9P1I837_9PELO</name>
<keyword evidence="10" id="KW-1185">Reference proteome</keyword>
<dbReference type="GO" id="GO:0003677">
    <property type="term" value="F:DNA binding"/>
    <property type="evidence" value="ECO:0007669"/>
    <property type="project" value="InterPro"/>
</dbReference>
<proteinExistence type="inferred from homology"/>
<dbReference type="FunFam" id="3.90.1800.10:FF:000010">
    <property type="entry name" value="DNA-directed RNA polymerase subunit beta"/>
    <property type="match status" value="1"/>
</dbReference>
<feature type="domain" description="RNA polymerase Rpb2" evidence="8">
    <location>
        <begin position="106"/>
        <end position="216"/>
    </location>
</feature>
<dbReference type="AlphaFoldDB" id="A0A9P1I837"/>
<evidence type="ECO:0000256" key="3">
    <source>
        <dbReference type="ARBA" id="ARBA00022478"/>
    </source>
</evidence>
<reference evidence="9" key="1">
    <citation type="submission" date="2022-11" db="EMBL/GenBank/DDBJ databases">
        <authorList>
            <person name="Kikuchi T."/>
        </authorList>
    </citation>
    <scope>NUCLEOTIDE SEQUENCE</scope>
    <source>
        <strain evidence="9">PS1010</strain>
    </source>
</reference>
<gene>
    <name evidence="9" type="ORF">CAMP_LOCUS2570</name>
</gene>
<dbReference type="EC" id="2.7.7.6" evidence="2"/>
<protein>
    <recommendedName>
        <fullName evidence="2">DNA-directed RNA polymerase</fullName>
        <ecNumber evidence="2">2.7.7.6</ecNumber>
    </recommendedName>
</protein>
<sequence length="227" mass="25550">MMIESMAGKSAAMHGETYDASPFVFNEENTAINHFGELLTKSGYNYYGNETFYSGVDGRQMEMQIFFGIVYYQRLRHMIADKFQVRATGPIDPITHQPVKGRKKGGGIRFGEMERDAIIAHGTSFVLQDRLLNCSDRDVAYACRRCGSLLSVLMSSRQGMHLEQRKKGTIAAPVDYSEQQTCRSCGKEDQVFLIQVPRVFRYLTAELAAMNVKIKLGIEHPSKIQGS</sequence>
<feature type="domain" description="DNA-directed RNA polymerase subunit 2 hybrid-binding" evidence="7">
    <location>
        <begin position="1"/>
        <end position="104"/>
    </location>
</feature>
<keyword evidence="6" id="KW-0804">Transcription</keyword>
<dbReference type="InterPro" id="IPR015712">
    <property type="entry name" value="DNA-dir_RNA_pol_su2"/>
</dbReference>
<accession>A0A9P1I837</accession>
<dbReference type="Proteomes" id="UP001152747">
    <property type="component" value="Unassembled WGS sequence"/>
</dbReference>
<evidence type="ECO:0000259" key="8">
    <source>
        <dbReference type="Pfam" id="PF04560"/>
    </source>
</evidence>